<comment type="caution">
    <text evidence="2">The sequence shown here is derived from an EMBL/GenBank/DDBJ whole genome shotgun (WGS) entry which is preliminary data.</text>
</comment>
<gene>
    <name evidence="2" type="ORF">KX928_12800</name>
</gene>
<evidence type="ECO:0000313" key="2">
    <source>
        <dbReference type="EMBL" id="MBW4708664.1"/>
    </source>
</evidence>
<protein>
    <submittedName>
        <fullName evidence="2">Uncharacterized protein</fullName>
    </submittedName>
</protein>
<keyword evidence="1" id="KW-1133">Transmembrane helix</keyword>
<organism evidence="2 3">
    <name type="scientific">Roseobacter insulae</name>
    <dbReference type="NCBI Taxonomy" id="2859783"/>
    <lineage>
        <taxon>Bacteria</taxon>
        <taxon>Pseudomonadati</taxon>
        <taxon>Pseudomonadota</taxon>
        <taxon>Alphaproteobacteria</taxon>
        <taxon>Rhodobacterales</taxon>
        <taxon>Roseobacteraceae</taxon>
        <taxon>Roseobacter</taxon>
    </lineage>
</organism>
<sequence>MTLRRPDTAAETVPVIMDLPVSATCAGEASQHPSPAPFQQHTLDQIDSAFDLPERKGMGDLPWTSFREFAGDVIGAACVFLIPIAFYFIGALLQ</sequence>
<name>A0A9X1FWI8_9RHOB</name>
<reference evidence="2" key="1">
    <citation type="submission" date="2021-07" db="EMBL/GenBank/DDBJ databases">
        <title>Roseobacter insulae sp. nov., isolated from a tidal flat.</title>
        <authorList>
            <person name="Park S."/>
            <person name="Yoon J.-H."/>
        </authorList>
    </citation>
    <scope>NUCLEOTIDE SEQUENCE</scope>
    <source>
        <strain evidence="2">YSTF-M11</strain>
    </source>
</reference>
<evidence type="ECO:0000313" key="3">
    <source>
        <dbReference type="Proteomes" id="UP001138661"/>
    </source>
</evidence>
<evidence type="ECO:0000256" key="1">
    <source>
        <dbReference type="SAM" id="Phobius"/>
    </source>
</evidence>
<dbReference type="AlphaFoldDB" id="A0A9X1FWI8"/>
<keyword evidence="3" id="KW-1185">Reference proteome</keyword>
<feature type="transmembrane region" description="Helical" evidence="1">
    <location>
        <begin position="73"/>
        <end position="93"/>
    </location>
</feature>
<dbReference type="EMBL" id="JAHXDN010000003">
    <property type="protein sequence ID" value="MBW4708664.1"/>
    <property type="molecule type" value="Genomic_DNA"/>
</dbReference>
<accession>A0A9X1FWI8</accession>
<proteinExistence type="predicted"/>
<dbReference type="RefSeq" id="WP_219502972.1">
    <property type="nucleotide sequence ID" value="NZ_JAHXDN010000003.1"/>
</dbReference>
<keyword evidence="1" id="KW-0812">Transmembrane</keyword>
<dbReference type="Proteomes" id="UP001138661">
    <property type="component" value="Unassembled WGS sequence"/>
</dbReference>
<keyword evidence="1" id="KW-0472">Membrane</keyword>